<comment type="caution">
    <text evidence="1">The sequence shown here is derived from an EMBL/GenBank/DDBJ whole genome shotgun (WGS) entry which is preliminary data.</text>
</comment>
<organism evidence="1 2">
    <name type="scientific">Neophaeococcomyces mojaviensis</name>
    <dbReference type="NCBI Taxonomy" id="3383035"/>
    <lineage>
        <taxon>Eukaryota</taxon>
        <taxon>Fungi</taxon>
        <taxon>Dikarya</taxon>
        <taxon>Ascomycota</taxon>
        <taxon>Pezizomycotina</taxon>
        <taxon>Eurotiomycetes</taxon>
        <taxon>Chaetothyriomycetidae</taxon>
        <taxon>Chaetothyriales</taxon>
        <taxon>Chaetothyriales incertae sedis</taxon>
        <taxon>Neophaeococcomyces</taxon>
    </lineage>
</organism>
<accession>A0ACC3A1Y1</accession>
<name>A0ACC3A1Y1_9EURO</name>
<evidence type="ECO:0000313" key="1">
    <source>
        <dbReference type="EMBL" id="KAJ9653857.1"/>
    </source>
</evidence>
<evidence type="ECO:0000313" key="2">
    <source>
        <dbReference type="Proteomes" id="UP001172386"/>
    </source>
</evidence>
<protein>
    <submittedName>
        <fullName evidence="1">Uncharacterized protein</fullName>
    </submittedName>
</protein>
<reference evidence="1" key="1">
    <citation type="submission" date="2022-10" db="EMBL/GenBank/DDBJ databases">
        <title>Culturing micro-colonial fungi from biological soil crusts in the Mojave desert and describing Neophaeococcomyces mojavensis, and introducing the new genera and species Taxawa tesnikishii.</title>
        <authorList>
            <person name="Kurbessoian T."/>
            <person name="Stajich J.E."/>
        </authorList>
    </citation>
    <scope>NUCLEOTIDE SEQUENCE</scope>
    <source>
        <strain evidence="1">JES_112</strain>
    </source>
</reference>
<keyword evidence="2" id="KW-1185">Reference proteome</keyword>
<gene>
    <name evidence="1" type="ORF">H2198_007023</name>
</gene>
<dbReference type="Proteomes" id="UP001172386">
    <property type="component" value="Unassembled WGS sequence"/>
</dbReference>
<proteinExistence type="predicted"/>
<sequence length="255" mass="27040">MRHRPPNVGKNHQHHSTRCVHFPGQPDHDSQTRSSQHTLQHARPSKGHEKLLPQPTHLVIDVERAADIHFHSNDATALDHYIIIVREYGLECDLCKQAALAAAGHIEQAPSFLVVGLDDPSDGDSDQGKKGGDEEAASNVGHIWSAETPNIVTAGAMTNSAPDTQVAHVTSITTEPTILAATPIGSSNASEPEASGGLGGASTLATPETRQTAKHAVGTASNNAKTQTSDETEVWEGFAKTEEARKTKGAGRVRS</sequence>
<dbReference type="EMBL" id="JAPDRQ010000139">
    <property type="protein sequence ID" value="KAJ9653857.1"/>
    <property type="molecule type" value="Genomic_DNA"/>
</dbReference>